<dbReference type="InterPro" id="IPR044068">
    <property type="entry name" value="CB"/>
</dbReference>
<dbReference type="AlphaFoldDB" id="A0A7Y4L6R8"/>
<keyword evidence="3" id="KW-0233">DNA recombination</keyword>
<dbReference type="Proteomes" id="UP000534306">
    <property type="component" value="Unassembled WGS sequence"/>
</dbReference>
<dbReference type="Gene3D" id="1.10.443.10">
    <property type="entry name" value="Intergrase catalytic core"/>
    <property type="match status" value="1"/>
</dbReference>
<name>A0A7Y4L6R8_9ACTN</name>
<dbReference type="InterPro" id="IPR010998">
    <property type="entry name" value="Integrase_recombinase_N"/>
</dbReference>
<dbReference type="PROSITE" id="PS51898">
    <property type="entry name" value="TYR_RECOMBINASE"/>
    <property type="match status" value="1"/>
</dbReference>
<dbReference type="PANTHER" id="PTHR30349:SF91">
    <property type="entry name" value="INTA PROTEIN"/>
    <property type="match status" value="1"/>
</dbReference>
<dbReference type="SUPFAM" id="SSF56349">
    <property type="entry name" value="DNA breaking-rejoining enzymes"/>
    <property type="match status" value="1"/>
</dbReference>
<feature type="domain" description="Tyr recombinase" evidence="5">
    <location>
        <begin position="174"/>
        <end position="404"/>
    </location>
</feature>
<dbReference type="GO" id="GO:0003677">
    <property type="term" value="F:DNA binding"/>
    <property type="evidence" value="ECO:0007669"/>
    <property type="project" value="UniProtKB-UniRule"/>
</dbReference>
<evidence type="ECO:0000313" key="10">
    <source>
        <dbReference type="Proteomes" id="UP000553957"/>
    </source>
</evidence>
<dbReference type="InterPro" id="IPR050090">
    <property type="entry name" value="Tyrosine_recombinase_XerCD"/>
</dbReference>
<proteinExistence type="predicted"/>
<reference evidence="7 10" key="2">
    <citation type="submission" date="2020-08" db="EMBL/GenBank/DDBJ databases">
        <title>Sequencing the genomes of 1000 actinobacteria strains.</title>
        <authorList>
            <person name="Klenk H.-P."/>
        </authorList>
    </citation>
    <scope>NUCLEOTIDE SEQUENCE [LARGE SCALE GENOMIC DNA]</scope>
    <source>
        <strain evidence="7 10">DSM 15626</strain>
    </source>
</reference>
<dbReference type="Pfam" id="PF14659">
    <property type="entry name" value="Phage_int_SAM_3"/>
    <property type="match status" value="1"/>
</dbReference>
<organism evidence="8 9">
    <name type="scientific">Kribbella sandramycini</name>
    <dbReference type="NCBI Taxonomy" id="60450"/>
    <lineage>
        <taxon>Bacteria</taxon>
        <taxon>Bacillati</taxon>
        <taxon>Actinomycetota</taxon>
        <taxon>Actinomycetes</taxon>
        <taxon>Propionibacteriales</taxon>
        <taxon>Kribbellaceae</taxon>
        <taxon>Kribbella</taxon>
    </lineage>
</organism>
<feature type="domain" description="Core-binding (CB)" evidence="6">
    <location>
        <begin position="69"/>
        <end position="153"/>
    </location>
</feature>
<evidence type="ECO:0000313" key="9">
    <source>
        <dbReference type="Proteomes" id="UP000534306"/>
    </source>
</evidence>
<dbReference type="InterPro" id="IPR002104">
    <property type="entry name" value="Integrase_catalytic"/>
</dbReference>
<dbReference type="GO" id="GO:0006310">
    <property type="term" value="P:DNA recombination"/>
    <property type="evidence" value="ECO:0007669"/>
    <property type="project" value="UniProtKB-KW"/>
</dbReference>
<evidence type="ECO:0000313" key="8">
    <source>
        <dbReference type="EMBL" id="NOL44206.1"/>
    </source>
</evidence>
<accession>A0A7Y4L6R8</accession>
<dbReference type="Proteomes" id="UP000553957">
    <property type="component" value="Unassembled WGS sequence"/>
</dbReference>
<sequence length="412" mass="46455">MPRNANGRSSIYEDVDGTWHGWVTVGVKADGSPDRRHRQAKTKTAVTKKVKALEKQRDEGNVVQVGKKPTVAEYLRLWLDTIVPQTASESSIESTYRPRIENWVIPNIGGIRIDQLKVTDLDKLYAKVAVDGLADKSVNMAHQMIKRALKMALRRKLVSVNVADLLDAPSFDEVEVDALDLDEARLFLARAKKKRNGARWSVAFALGLRQAEALGMRWQYVDFKKARMRVWQIKRVRFKHGCGDVTVCTEGRHVARCRANCVAHARYCKARLGGGWEFRKPKGKKTRWVPIPEPLLKQLIRQKAKQDVERLAAGHLWNDLDLVFATPKGDPINPRADWAEWQEILVGTGIRESSPHDARHAAATLLLEQGVDIRVVQEILGHASLAVTKRYVHVRDKMTADAVKRAGEALWG</sequence>
<gene>
    <name evidence="7" type="ORF">HNR71_007195</name>
    <name evidence="8" type="ORF">HPO96_28560</name>
</gene>
<evidence type="ECO:0000256" key="2">
    <source>
        <dbReference type="ARBA" id="ARBA00023125"/>
    </source>
</evidence>
<dbReference type="InterPro" id="IPR004107">
    <property type="entry name" value="Integrase_SAM-like_N"/>
</dbReference>
<reference evidence="8 9" key="1">
    <citation type="submission" date="2020-05" db="EMBL/GenBank/DDBJ databases">
        <title>Genome sequence of Kribbella sandramycini ATCC 39419.</title>
        <authorList>
            <person name="Maclea K.S."/>
            <person name="Fair J.L."/>
        </authorList>
    </citation>
    <scope>NUCLEOTIDE SEQUENCE [LARGE SCALE GENOMIC DNA]</scope>
    <source>
        <strain evidence="8 9">ATCC 39419</strain>
    </source>
</reference>
<dbReference type="PROSITE" id="PS51900">
    <property type="entry name" value="CB"/>
    <property type="match status" value="1"/>
</dbReference>
<dbReference type="EMBL" id="JABJRC010000008">
    <property type="protein sequence ID" value="NOL44206.1"/>
    <property type="molecule type" value="Genomic_DNA"/>
</dbReference>
<dbReference type="RefSeq" id="WP_171677458.1">
    <property type="nucleotide sequence ID" value="NZ_BAAAGT010000016.1"/>
</dbReference>
<dbReference type="Gene3D" id="1.10.150.130">
    <property type="match status" value="1"/>
</dbReference>
<evidence type="ECO:0000256" key="4">
    <source>
        <dbReference type="PROSITE-ProRule" id="PRU01248"/>
    </source>
</evidence>
<evidence type="ECO:0000256" key="3">
    <source>
        <dbReference type="ARBA" id="ARBA00023172"/>
    </source>
</evidence>
<evidence type="ECO:0000259" key="5">
    <source>
        <dbReference type="PROSITE" id="PS51898"/>
    </source>
</evidence>
<comment type="caution">
    <text evidence="8">The sequence shown here is derived from an EMBL/GenBank/DDBJ whole genome shotgun (WGS) entry which is preliminary data.</text>
</comment>
<evidence type="ECO:0000313" key="7">
    <source>
        <dbReference type="EMBL" id="MBB6571558.1"/>
    </source>
</evidence>
<dbReference type="PANTHER" id="PTHR30349">
    <property type="entry name" value="PHAGE INTEGRASE-RELATED"/>
    <property type="match status" value="1"/>
</dbReference>
<dbReference type="GO" id="GO:0015074">
    <property type="term" value="P:DNA integration"/>
    <property type="evidence" value="ECO:0007669"/>
    <property type="project" value="UniProtKB-KW"/>
</dbReference>
<keyword evidence="1" id="KW-0229">DNA integration</keyword>
<keyword evidence="9" id="KW-1185">Reference proteome</keyword>
<keyword evidence="2 4" id="KW-0238">DNA-binding</keyword>
<protein>
    <submittedName>
        <fullName evidence="7 8">Integrase</fullName>
    </submittedName>
</protein>
<dbReference type="EMBL" id="JACHKF010000001">
    <property type="protein sequence ID" value="MBB6571558.1"/>
    <property type="molecule type" value="Genomic_DNA"/>
</dbReference>
<evidence type="ECO:0000256" key="1">
    <source>
        <dbReference type="ARBA" id="ARBA00022908"/>
    </source>
</evidence>
<dbReference type="Pfam" id="PF00589">
    <property type="entry name" value="Phage_integrase"/>
    <property type="match status" value="1"/>
</dbReference>
<dbReference type="CDD" id="cd01189">
    <property type="entry name" value="INT_ICEBs1_C_like"/>
    <property type="match status" value="1"/>
</dbReference>
<dbReference type="InterPro" id="IPR011010">
    <property type="entry name" value="DNA_brk_join_enz"/>
</dbReference>
<evidence type="ECO:0000259" key="6">
    <source>
        <dbReference type="PROSITE" id="PS51900"/>
    </source>
</evidence>
<dbReference type="InterPro" id="IPR013762">
    <property type="entry name" value="Integrase-like_cat_sf"/>
</dbReference>